<protein>
    <recommendedName>
        <fullName evidence="4">Transmembrane protein (PGPGW)</fullName>
    </recommendedName>
</protein>
<keyword evidence="1" id="KW-1133">Transmembrane helix</keyword>
<organism evidence="2 3">
    <name type="scientific">Acetobacter garciniae</name>
    <dbReference type="NCBI Taxonomy" id="2817435"/>
    <lineage>
        <taxon>Bacteria</taxon>
        <taxon>Pseudomonadati</taxon>
        <taxon>Pseudomonadota</taxon>
        <taxon>Alphaproteobacteria</taxon>
        <taxon>Acetobacterales</taxon>
        <taxon>Acetobacteraceae</taxon>
        <taxon>Acetobacter</taxon>
    </lineage>
</organism>
<keyword evidence="3" id="KW-1185">Reference proteome</keyword>
<accession>A0A939KQB2</accession>
<keyword evidence="1" id="KW-0472">Membrane</keyword>
<name>A0A939KQB2_9PROT</name>
<dbReference type="EMBL" id="JAFVMH010000003">
    <property type="protein sequence ID" value="MBO1325149.1"/>
    <property type="molecule type" value="Genomic_DNA"/>
</dbReference>
<feature type="transmembrane region" description="Helical" evidence="1">
    <location>
        <begin position="34"/>
        <end position="61"/>
    </location>
</feature>
<evidence type="ECO:0008006" key="4">
    <source>
        <dbReference type="Google" id="ProtNLM"/>
    </source>
</evidence>
<dbReference type="AlphaFoldDB" id="A0A939KQB2"/>
<evidence type="ECO:0000313" key="3">
    <source>
        <dbReference type="Proteomes" id="UP000664073"/>
    </source>
</evidence>
<comment type="caution">
    <text evidence="2">The sequence shown here is derived from an EMBL/GenBank/DDBJ whole genome shotgun (WGS) entry which is preliminary data.</text>
</comment>
<sequence>MIELALQRLPAKGRVAARWLRQPTARWARIPMGVLLVAGSAFALLPVFGVWMLPVGLLLLAEDLPPLRRLSYRLLRWVERRRPHWLGLAPPPKG</sequence>
<reference evidence="2" key="1">
    <citation type="submission" date="2021-03" db="EMBL/GenBank/DDBJ databases">
        <title>The complete genome sequence of Acetobacter sp. TBRC 12339.</title>
        <authorList>
            <person name="Charoenyingcharoen P."/>
            <person name="Yukphan P."/>
        </authorList>
    </citation>
    <scope>NUCLEOTIDE SEQUENCE</scope>
    <source>
        <strain evidence="2">TBRC 12339</strain>
    </source>
</reference>
<dbReference type="Proteomes" id="UP000664073">
    <property type="component" value="Unassembled WGS sequence"/>
</dbReference>
<proteinExistence type="predicted"/>
<gene>
    <name evidence="2" type="ORF">J2D77_08300</name>
</gene>
<evidence type="ECO:0000256" key="1">
    <source>
        <dbReference type="SAM" id="Phobius"/>
    </source>
</evidence>
<keyword evidence="1" id="KW-0812">Transmembrane</keyword>
<evidence type="ECO:0000313" key="2">
    <source>
        <dbReference type="EMBL" id="MBO1325149.1"/>
    </source>
</evidence>